<dbReference type="AlphaFoldDB" id="F5RAW0"/>
<protein>
    <submittedName>
        <fullName evidence="2">Uncharacterized protein</fullName>
    </submittedName>
</protein>
<feature type="compositionally biased region" description="Low complexity" evidence="1">
    <location>
        <begin position="12"/>
        <end position="23"/>
    </location>
</feature>
<evidence type="ECO:0000313" key="3">
    <source>
        <dbReference type="Proteomes" id="UP000005019"/>
    </source>
</evidence>
<evidence type="ECO:0000256" key="1">
    <source>
        <dbReference type="SAM" id="MobiDB-lite"/>
    </source>
</evidence>
<evidence type="ECO:0000313" key="2">
    <source>
        <dbReference type="EMBL" id="EGK72331.1"/>
    </source>
</evidence>
<gene>
    <name evidence="2" type="ORF">METUNv1_01447</name>
</gene>
<accession>F5RAW0</accession>
<organism evidence="2 3">
    <name type="scientific">Methyloversatilis universalis (strain ATCC BAA-1314 / DSM 25237 / JCM 13912 / CCUG 52030 / FAM5)</name>
    <dbReference type="NCBI Taxonomy" id="1000565"/>
    <lineage>
        <taxon>Bacteria</taxon>
        <taxon>Pseudomonadati</taxon>
        <taxon>Pseudomonadota</taxon>
        <taxon>Betaproteobacteria</taxon>
        <taxon>Nitrosomonadales</taxon>
        <taxon>Sterolibacteriaceae</taxon>
        <taxon>Methyloversatilis</taxon>
    </lineage>
</organism>
<name>F5RAW0_METUF</name>
<keyword evidence="3" id="KW-1185">Reference proteome</keyword>
<comment type="caution">
    <text evidence="2">The sequence shown here is derived from an EMBL/GenBank/DDBJ whole genome shotgun (WGS) entry which is preliminary data.</text>
</comment>
<feature type="region of interest" description="Disordered" evidence="1">
    <location>
        <begin position="1"/>
        <end position="23"/>
    </location>
</feature>
<reference evidence="2 3" key="1">
    <citation type="journal article" date="2011" name="J. Bacteriol.">
        <title>Genome sequence of Methyloversatilis universalis FAM5T, a methylotrophic representative of the order Rhodocyclales.</title>
        <authorList>
            <person name="Kittichotirat W."/>
            <person name="Good N.M."/>
            <person name="Hall R."/>
            <person name="Bringel F."/>
            <person name="Lajus A."/>
            <person name="Medigue C."/>
            <person name="Smalley N.E."/>
            <person name="Beck D."/>
            <person name="Bumgarner R."/>
            <person name="Vuilleumier S."/>
            <person name="Kalyuzhnaya M.G."/>
        </authorList>
    </citation>
    <scope>NUCLEOTIDE SEQUENCE [LARGE SCALE GENOMIC DNA]</scope>
    <source>
        <strain evidence="3">ATCC BAA-1314 / JCM 13912 / FAM5</strain>
    </source>
</reference>
<dbReference type="EMBL" id="AFHG01000041">
    <property type="protein sequence ID" value="EGK72331.1"/>
    <property type="molecule type" value="Genomic_DNA"/>
</dbReference>
<proteinExistence type="predicted"/>
<dbReference type="Proteomes" id="UP000005019">
    <property type="component" value="Unassembled WGS sequence"/>
</dbReference>
<sequence length="431" mass="48031">MCGDGGRHLRSGRQAGGAQRAQRQCRTLVAAEEVPDVMHARRRHRDEHLGLVLQFQRGRRDHHLGLRRRRGLVVQRADPHHGIGFALLDQTGGTVVHRVIQRNAAGKAGTHRIAGLPGVHHRGVQFAIGTAQTETVRAGRHIERTHRAHDGVDVQIHLRRLEIARHPHQHRILRRPQRLHQRLPACEFDAQRRGFAHRLLREQRIQRGQRFRHAGAIKVEHVGCAAVRRLPGRGVQPATQIDDAARRRCRLEHRLVVPDIAFEEARGLAHDVGAHQYDQIGAILHLGQRGGHVTHVLHHPGRTPADLRIQMVDHAARGVGQFHHFTHAAHIQRHARKHRLRRRLHAAGHLGTGGFKAGRLAAHAGAGAIVRHAQTREAGLRLGTAAAHHRERFAGGVHAQIVTGQSAERTGHLGDDGRTRFIRHESSVSSG</sequence>